<sequence>IPDLLVLSVGIDNLRIEDQLNFRQPSGDVVLNIRGMVYHSQTGRHFTSITVDREGTLWYHDGIRTGRGCINMGTMKD</sequence>
<reference evidence="1" key="1">
    <citation type="submission" date="2023-03" db="EMBL/GenBank/DDBJ databases">
        <title>Massive genome expansion in bonnet fungi (Mycena s.s.) driven by repeated elements and novel gene families across ecological guilds.</title>
        <authorList>
            <consortium name="Lawrence Berkeley National Laboratory"/>
            <person name="Harder C.B."/>
            <person name="Miyauchi S."/>
            <person name="Viragh M."/>
            <person name="Kuo A."/>
            <person name="Thoen E."/>
            <person name="Andreopoulos B."/>
            <person name="Lu D."/>
            <person name="Skrede I."/>
            <person name="Drula E."/>
            <person name="Henrissat B."/>
            <person name="Morin E."/>
            <person name="Kohler A."/>
            <person name="Barry K."/>
            <person name="LaButti K."/>
            <person name="Morin E."/>
            <person name="Salamov A."/>
            <person name="Lipzen A."/>
            <person name="Mereny Z."/>
            <person name="Hegedus B."/>
            <person name="Baldrian P."/>
            <person name="Stursova M."/>
            <person name="Weitz H."/>
            <person name="Taylor A."/>
            <person name="Grigoriev I.V."/>
            <person name="Nagy L.G."/>
            <person name="Martin F."/>
            <person name="Kauserud H."/>
        </authorList>
    </citation>
    <scope>NUCLEOTIDE SEQUENCE</scope>
    <source>
        <strain evidence="1">CBHHK188m</strain>
    </source>
</reference>
<feature type="non-terminal residue" evidence="1">
    <location>
        <position position="77"/>
    </location>
</feature>
<keyword evidence="2" id="KW-1185">Reference proteome</keyword>
<comment type="caution">
    <text evidence="1">The sequence shown here is derived from an EMBL/GenBank/DDBJ whole genome shotgun (WGS) entry which is preliminary data.</text>
</comment>
<dbReference type="EMBL" id="JARJLG010000145">
    <property type="protein sequence ID" value="KAJ7737161.1"/>
    <property type="molecule type" value="Genomic_DNA"/>
</dbReference>
<dbReference type="Proteomes" id="UP001215280">
    <property type="component" value="Unassembled WGS sequence"/>
</dbReference>
<organism evidence="1 2">
    <name type="scientific">Mycena maculata</name>
    <dbReference type="NCBI Taxonomy" id="230809"/>
    <lineage>
        <taxon>Eukaryota</taxon>
        <taxon>Fungi</taxon>
        <taxon>Dikarya</taxon>
        <taxon>Basidiomycota</taxon>
        <taxon>Agaricomycotina</taxon>
        <taxon>Agaricomycetes</taxon>
        <taxon>Agaricomycetidae</taxon>
        <taxon>Agaricales</taxon>
        <taxon>Marasmiineae</taxon>
        <taxon>Mycenaceae</taxon>
        <taxon>Mycena</taxon>
    </lineage>
</organism>
<evidence type="ECO:0000313" key="1">
    <source>
        <dbReference type="EMBL" id="KAJ7737161.1"/>
    </source>
</evidence>
<dbReference type="AlphaFoldDB" id="A0AAD7I845"/>
<evidence type="ECO:0000313" key="2">
    <source>
        <dbReference type="Proteomes" id="UP001215280"/>
    </source>
</evidence>
<gene>
    <name evidence="1" type="ORF">DFH07DRAFT_714530</name>
</gene>
<proteinExistence type="predicted"/>
<protein>
    <submittedName>
        <fullName evidence="1">Uncharacterized protein</fullName>
    </submittedName>
</protein>
<feature type="non-terminal residue" evidence="1">
    <location>
        <position position="1"/>
    </location>
</feature>
<accession>A0AAD7I845</accession>
<name>A0AAD7I845_9AGAR</name>